<evidence type="ECO:0000256" key="2">
    <source>
        <dbReference type="ARBA" id="ARBA00012000"/>
    </source>
</evidence>
<proteinExistence type="predicted"/>
<dbReference type="EMBL" id="AAPJ01000005">
    <property type="protein sequence ID" value="EAS49345.1"/>
    <property type="molecule type" value="Genomic_DNA"/>
</dbReference>
<evidence type="ECO:0000256" key="4">
    <source>
        <dbReference type="ARBA" id="ARBA00023204"/>
    </source>
</evidence>
<evidence type="ECO:0000313" key="7">
    <source>
        <dbReference type="Proteomes" id="UP000000321"/>
    </source>
</evidence>
<dbReference type="PANTHER" id="PTHR43003">
    <property type="entry name" value="DNA-3-METHYLADENINE GLYCOSYLASE"/>
    <property type="match status" value="1"/>
</dbReference>
<dbReference type="GO" id="GO:0005737">
    <property type="term" value="C:cytoplasm"/>
    <property type="evidence" value="ECO:0007669"/>
    <property type="project" value="TreeGrafter"/>
</dbReference>
<dbReference type="EC" id="3.2.2.21" evidence="2"/>
<dbReference type="InterPro" id="IPR051912">
    <property type="entry name" value="Alkylbase_DNA_Glycosylase/TA"/>
</dbReference>
<dbReference type="GO" id="GO:0006307">
    <property type="term" value="P:DNA alkylation repair"/>
    <property type="evidence" value="ECO:0007669"/>
    <property type="project" value="TreeGrafter"/>
</dbReference>
<sequence>MRPQDEPGKAGIIRSDADVAAGLTALLRADPRLGAIAAVAGPLPLRRNPGGLPGLARIIVSQQVSRASAEAIFARLESAFDIADPQAFLTADDAAYRRAGLSRPKQRTMRAVAEAVHGGALDFTRVDAAPAAAAIAELVAVSGIGPWTAECYLLFCAGHPDIFPSGDLALQVALAHAFGHDIRPSARQSAELALPWAPWRSVAARLFWAYYAAITRREAAPAS</sequence>
<dbReference type="GO" id="GO:0006285">
    <property type="term" value="P:base-excision repair, AP site formation"/>
    <property type="evidence" value="ECO:0007669"/>
    <property type="project" value="TreeGrafter"/>
</dbReference>
<dbReference type="GO" id="GO:0008725">
    <property type="term" value="F:DNA-3-methyladenine glycosylase activity"/>
    <property type="evidence" value="ECO:0007669"/>
    <property type="project" value="TreeGrafter"/>
</dbReference>
<feature type="domain" description="HhH-GPD" evidence="5">
    <location>
        <begin position="60"/>
        <end position="212"/>
    </location>
</feature>
<dbReference type="SMART" id="SM00478">
    <property type="entry name" value="ENDO3c"/>
    <property type="match status" value="1"/>
</dbReference>
<dbReference type="RefSeq" id="WP_009210765.1">
    <property type="nucleotide sequence ID" value="NZ_BBWP01000008.1"/>
</dbReference>
<reference evidence="6 7" key="1">
    <citation type="journal article" date="2008" name="Appl. Environ. Microbiol.">
        <title>Genomic insights into Mn(II) oxidation by the marine alphaproteobacterium Aurantimonas sp. strain SI85-9A1.</title>
        <authorList>
            <person name="Dick G.J."/>
            <person name="Podell S."/>
            <person name="Johnson H.A."/>
            <person name="Rivera-Espinoza Y."/>
            <person name="Bernier-Latmani R."/>
            <person name="McCarthy J.K."/>
            <person name="Torpey J.W."/>
            <person name="Clement B.G."/>
            <person name="Gaasterland T."/>
            <person name="Tebo B.M."/>
        </authorList>
    </citation>
    <scope>NUCLEOTIDE SEQUENCE [LARGE SCALE GENOMIC DNA]</scope>
    <source>
        <strain evidence="6 7">SI85-9A1</strain>
    </source>
</reference>
<dbReference type="Pfam" id="PF00730">
    <property type="entry name" value="HhH-GPD"/>
    <property type="match status" value="1"/>
</dbReference>
<dbReference type="HOGENOM" id="CLU_000445_72_5_5"/>
<dbReference type="GO" id="GO:0043916">
    <property type="term" value="F:DNA-7-methylguanine glycosylase activity"/>
    <property type="evidence" value="ECO:0007669"/>
    <property type="project" value="TreeGrafter"/>
</dbReference>
<dbReference type="GO" id="GO:0032993">
    <property type="term" value="C:protein-DNA complex"/>
    <property type="evidence" value="ECO:0007669"/>
    <property type="project" value="TreeGrafter"/>
</dbReference>
<evidence type="ECO:0000259" key="5">
    <source>
        <dbReference type="SMART" id="SM00478"/>
    </source>
</evidence>
<keyword evidence="4" id="KW-0234">DNA repair</keyword>
<organism evidence="6 7">
    <name type="scientific">Aurantimonas manganoxydans (strain ATCC BAA-1229 / DSM 21871 / SI85-9A1)</name>
    <dbReference type="NCBI Taxonomy" id="287752"/>
    <lineage>
        <taxon>Bacteria</taxon>
        <taxon>Pseudomonadati</taxon>
        <taxon>Pseudomonadota</taxon>
        <taxon>Alphaproteobacteria</taxon>
        <taxon>Hyphomicrobiales</taxon>
        <taxon>Aurantimonadaceae</taxon>
        <taxon>Aurantimonas</taxon>
    </lineage>
</organism>
<dbReference type="CDD" id="cd00056">
    <property type="entry name" value="ENDO3c"/>
    <property type="match status" value="1"/>
</dbReference>
<evidence type="ECO:0000256" key="3">
    <source>
        <dbReference type="ARBA" id="ARBA00022763"/>
    </source>
</evidence>
<dbReference type="BioCyc" id="AURANTIMONAS:SI859A1_02946-MONOMER"/>
<dbReference type="AlphaFoldDB" id="Q1YG80"/>
<dbReference type="Proteomes" id="UP000000321">
    <property type="component" value="Unassembled WGS sequence"/>
</dbReference>
<evidence type="ECO:0000256" key="1">
    <source>
        <dbReference type="ARBA" id="ARBA00000086"/>
    </source>
</evidence>
<protein>
    <recommendedName>
        <fullName evidence="2">DNA-3-methyladenine glycosylase II</fullName>
        <ecNumber evidence="2">3.2.2.21</ecNumber>
    </recommendedName>
</protein>
<comment type="catalytic activity">
    <reaction evidence="1">
        <text>Hydrolysis of alkylated DNA, releasing 3-methyladenine, 3-methylguanine, 7-methylguanine and 7-methyladenine.</text>
        <dbReference type="EC" id="3.2.2.21"/>
    </reaction>
</comment>
<dbReference type="PANTHER" id="PTHR43003:SF13">
    <property type="entry name" value="DNA-3-METHYLADENINE GLYCOSYLASE 2"/>
    <property type="match status" value="1"/>
</dbReference>
<dbReference type="Gene3D" id="1.10.340.30">
    <property type="entry name" value="Hypothetical protein, domain 2"/>
    <property type="match status" value="1"/>
</dbReference>
<dbReference type="OrthoDB" id="9785929at2"/>
<accession>Q1YG80</accession>
<dbReference type="GO" id="GO:0032131">
    <property type="term" value="F:alkylated DNA binding"/>
    <property type="evidence" value="ECO:0007669"/>
    <property type="project" value="TreeGrafter"/>
</dbReference>
<dbReference type="InterPro" id="IPR011257">
    <property type="entry name" value="DNA_glycosylase"/>
</dbReference>
<dbReference type="InterPro" id="IPR003265">
    <property type="entry name" value="HhH-GPD_domain"/>
</dbReference>
<dbReference type="SUPFAM" id="SSF48150">
    <property type="entry name" value="DNA-glycosylase"/>
    <property type="match status" value="1"/>
</dbReference>
<keyword evidence="3" id="KW-0227">DNA damage</keyword>
<comment type="caution">
    <text evidence="6">The sequence shown here is derived from an EMBL/GenBank/DDBJ whole genome shotgun (WGS) entry which is preliminary data.</text>
</comment>
<gene>
    <name evidence="6" type="ORF">SI859A1_02946</name>
</gene>
<keyword evidence="7" id="KW-1185">Reference proteome</keyword>
<evidence type="ECO:0000313" key="6">
    <source>
        <dbReference type="EMBL" id="EAS49345.1"/>
    </source>
</evidence>
<name>Q1YG80_AURMS</name>
<dbReference type="Gene3D" id="1.10.1670.40">
    <property type="match status" value="1"/>
</dbReference>